<keyword evidence="3" id="KW-1185">Reference proteome</keyword>
<keyword evidence="1" id="KW-1133">Transmembrane helix</keyword>
<name>A0A1H4F488_9BACT</name>
<keyword evidence="1" id="KW-0812">Transmembrane</keyword>
<evidence type="ECO:0000313" key="2">
    <source>
        <dbReference type="EMBL" id="SEA92059.1"/>
    </source>
</evidence>
<dbReference type="AlphaFoldDB" id="A0A1H4F488"/>
<reference evidence="3" key="1">
    <citation type="submission" date="2016-10" db="EMBL/GenBank/DDBJ databases">
        <authorList>
            <person name="Varghese N."/>
            <person name="Submissions S."/>
        </authorList>
    </citation>
    <scope>NUCLEOTIDE SEQUENCE [LARGE SCALE GENOMIC DNA]</scope>
    <source>
        <strain evidence="3">DSM 23920</strain>
    </source>
</reference>
<organism evidence="2 3">
    <name type="scientific">Chitinophaga terrae</name>
    <name type="common">ex Kim and Jung 2007</name>
    <dbReference type="NCBI Taxonomy" id="408074"/>
    <lineage>
        <taxon>Bacteria</taxon>
        <taxon>Pseudomonadati</taxon>
        <taxon>Bacteroidota</taxon>
        <taxon>Chitinophagia</taxon>
        <taxon>Chitinophagales</taxon>
        <taxon>Chitinophagaceae</taxon>
        <taxon>Chitinophaga</taxon>
    </lineage>
</organism>
<keyword evidence="1" id="KW-0472">Membrane</keyword>
<dbReference type="OrthoDB" id="610933at2"/>
<sequence>MKRRFRRFIIFFSGGLLTVGILLYYLTVVRFKDSLRFVILKETQGKYAFEAGRAELSLWHKSIVLKESAIRCVDTTGLDARYDIQIPEMYFSLATWNDLILNRKIVVDSLSLVRPSFKLYIHKNRIRKTNSGFHTSNILTVLNKTLIHFNAHSFTLKDASFTYKLLNNAPLEIKDIDLSINNFTKVNNEDSHLLGSDKVVFSLGRQHWILPDGKKEISFGKLQFNSQGQRFEIDSFKYVQPAAEGKSAVTVYADKFLFNSQHLPAVYQKEQLLIDTLVCVNPVLTISSGSTGGGKSISINANTPLFRLINVKYIDVVNADLQMQGKKMASSNTNLRIYNLNIDPAKDPQLRTDSIRLNLQKMAFISKDSLWQLGIEEFRLEKNGALFKNVTYGPTPYNHQEKGVMFSAPALALKNLDIEALMRKRLQATDAELYRPVITLYDKRRRQLDTVHTGKMNLFYQTLHGISQLIHVENFRISNGEVHFRKKGPKSLELNVDKLNAHILLHKLFLSDSLVDIKHAIPDLRIGKLDLGPKGARIKIRNYRFDGTNRRNWGKELQIVLPNGTVLEGRDIYWEVFDWDIYQKTKDIQVNYLKLGNLLVHLKRGNHEPRSQASHKPLPVIRIFRLELDQLELESDNLQLKGRYFLANNISTGKHTFIWDRLDADLYDIRVKNKVLNADVREVRFSNYRESIIRDADLALSGKGEQTRAHFPLLRVNVPLHSTDLSQLSIPSLSAADANLELYKTSGTDTLSASAKLMFEAKDLHPLKDKSTLLTYKSVDLGLRNARVKKNDIAMELPFAGLELNEGRLQKDNLNKISLASAVDLTWKDASLNFRKDSSSLAVNSFTGGLHIPSFLSSTLALKGSWKQLLDKVSVTNGRAVYQNRKIDVSVENTNWDPATKTLRLGSVKFNPARNREETFSTSKWQSDYISFRGAAITIAGINPGSGPGDSLLHIRKLTLDSVMLDVSRDKRLPFQHGIEKPMPTRLIRNLPVPLLADTIALTNSSVAYHEITAKSGQWSTIPLHAINGSVLHINSRESGPDSLRVTAAGRLFNGQIQELAYAESYSDSLSSFTAGLRLLPLDLAALGRMAMPNGAIRITSGATDTIYSRWFGNKYAAYGSMHFFYRNLRIKISSKKHPDRVGILSAIETWLANLILPGNKQKPSLIYFERDRERFVFNYWIKTQTRGILSTIGIKSNRAYRKQYRRKQEQYSLPKEGAFNSLP</sequence>
<dbReference type="STRING" id="408074.SAMN05660909_04155"/>
<evidence type="ECO:0000313" key="3">
    <source>
        <dbReference type="Proteomes" id="UP000199656"/>
    </source>
</evidence>
<accession>A0A1H4F488</accession>
<dbReference type="EMBL" id="FNRL01000022">
    <property type="protein sequence ID" value="SEA92059.1"/>
    <property type="molecule type" value="Genomic_DNA"/>
</dbReference>
<feature type="transmembrane region" description="Helical" evidence="1">
    <location>
        <begin position="7"/>
        <end position="26"/>
    </location>
</feature>
<dbReference type="RefSeq" id="WP_139170320.1">
    <property type="nucleotide sequence ID" value="NZ_BKAT01000036.1"/>
</dbReference>
<evidence type="ECO:0000256" key="1">
    <source>
        <dbReference type="SAM" id="Phobius"/>
    </source>
</evidence>
<dbReference type="Proteomes" id="UP000199656">
    <property type="component" value="Unassembled WGS sequence"/>
</dbReference>
<gene>
    <name evidence="2" type="ORF">SAMN05660909_04155</name>
</gene>
<protein>
    <submittedName>
        <fullName evidence="2">Uncharacterized protein</fullName>
    </submittedName>
</protein>
<proteinExistence type="predicted"/>